<evidence type="ECO:0000313" key="3">
    <source>
        <dbReference type="EMBL" id="CAB4191464.1"/>
    </source>
</evidence>
<dbReference type="EMBL" id="LR797445">
    <property type="protein sequence ID" value="CAB4217538.1"/>
    <property type="molecule type" value="Genomic_DNA"/>
</dbReference>
<evidence type="ECO:0000313" key="5">
    <source>
        <dbReference type="EMBL" id="CAB4217538.1"/>
    </source>
</evidence>
<proteinExistence type="predicted"/>
<evidence type="ECO:0000256" key="1">
    <source>
        <dbReference type="SAM" id="MobiDB-lite"/>
    </source>
</evidence>
<dbReference type="EMBL" id="LR796462">
    <property type="protein sequence ID" value="CAB4146266.1"/>
    <property type="molecule type" value="Genomic_DNA"/>
</dbReference>
<reference evidence="2" key="1">
    <citation type="submission" date="2020-04" db="EMBL/GenBank/DDBJ databases">
        <authorList>
            <person name="Chiriac C."/>
            <person name="Salcher M."/>
            <person name="Ghai R."/>
            <person name="Kavagutti S V."/>
        </authorList>
    </citation>
    <scope>NUCLEOTIDE SEQUENCE</scope>
</reference>
<protein>
    <submittedName>
        <fullName evidence="2">Uncharacterized protein</fullName>
    </submittedName>
</protein>
<gene>
    <name evidence="3" type="ORF">UFOVP1225_39</name>
    <name evidence="4" type="ORF">UFOVP1319_29</name>
    <name evidence="5" type="ORF">UFOVP1591_39</name>
    <name evidence="2" type="ORF">UFOVP478_12</name>
</gene>
<dbReference type="EMBL" id="LR797173">
    <property type="protein sequence ID" value="CAB4191464.1"/>
    <property type="molecule type" value="Genomic_DNA"/>
</dbReference>
<evidence type="ECO:0000313" key="2">
    <source>
        <dbReference type="EMBL" id="CAB4146266.1"/>
    </source>
</evidence>
<accession>A0A6J5MMD7</accession>
<name>A0A6J5MMD7_9CAUD</name>
<sequence length="156" mass="17713">MATNPYHHIPYPDRKAINCRVDVADVIYIERLYPMLTGLQDKILSTLFHRFIQHLKQLELTNNEPIEPAWTVGHPSYILFDLLLERANFTDIADVIQRHADRRTTGTASGSDVAPTTDGVRPKVRRAPKLLADPPRHANKRSGSKPRSEKETPKKG</sequence>
<evidence type="ECO:0000313" key="4">
    <source>
        <dbReference type="EMBL" id="CAB4197702.1"/>
    </source>
</evidence>
<feature type="compositionally biased region" description="Basic and acidic residues" evidence="1">
    <location>
        <begin position="146"/>
        <end position="156"/>
    </location>
</feature>
<dbReference type="EMBL" id="LR797255">
    <property type="protein sequence ID" value="CAB4197702.1"/>
    <property type="molecule type" value="Genomic_DNA"/>
</dbReference>
<organism evidence="2">
    <name type="scientific">uncultured Caudovirales phage</name>
    <dbReference type="NCBI Taxonomy" id="2100421"/>
    <lineage>
        <taxon>Viruses</taxon>
        <taxon>Duplodnaviria</taxon>
        <taxon>Heunggongvirae</taxon>
        <taxon>Uroviricota</taxon>
        <taxon>Caudoviricetes</taxon>
        <taxon>Peduoviridae</taxon>
        <taxon>Maltschvirus</taxon>
        <taxon>Maltschvirus maltsch</taxon>
    </lineage>
</organism>
<feature type="region of interest" description="Disordered" evidence="1">
    <location>
        <begin position="99"/>
        <end position="156"/>
    </location>
</feature>